<feature type="region of interest" description="Disordered" evidence="1">
    <location>
        <begin position="172"/>
        <end position="214"/>
    </location>
</feature>
<keyword evidence="3" id="KW-1185">Reference proteome</keyword>
<accession>A0A165HM23</accession>
<evidence type="ECO:0000313" key="3">
    <source>
        <dbReference type="Proteomes" id="UP000077266"/>
    </source>
</evidence>
<evidence type="ECO:0000313" key="2">
    <source>
        <dbReference type="EMBL" id="KZV92171.1"/>
    </source>
</evidence>
<dbReference type="AlphaFoldDB" id="A0A165HM23"/>
<dbReference type="OrthoDB" id="3366659at2759"/>
<feature type="compositionally biased region" description="Basic and acidic residues" evidence="1">
    <location>
        <begin position="174"/>
        <end position="203"/>
    </location>
</feature>
<name>A0A165HM23_EXIGL</name>
<dbReference type="EMBL" id="KV426013">
    <property type="protein sequence ID" value="KZV92171.1"/>
    <property type="molecule type" value="Genomic_DNA"/>
</dbReference>
<reference evidence="2 3" key="1">
    <citation type="journal article" date="2016" name="Mol. Biol. Evol.">
        <title>Comparative Genomics of Early-Diverging Mushroom-Forming Fungi Provides Insights into the Origins of Lignocellulose Decay Capabilities.</title>
        <authorList>
            <person name="Nagy L.G."/>
            <person name="Riley R."/>
            <person name="Tritt A."/>
            <person name="Adam C."/>
            <person name="Daum C."/>
            <person name="Floudas D."/>
            <person name="Sun H."/>
            <person name="Yadav J.S."/>
            <person name="Pangilinan J."/>
            <person name="Larsson K.H."/>
            <person name="Matsuura K."/>
            <person name="Barry K."/>
            <person name="Labutti K."/>
            <person name="Kuo R."/>
            <person name="Ohm R.A."/>
            <person name="Bhattacharya S.S."/>
            <person name="Shirouzu T."/>
            <person name="Yoshinaga Y."/>
            <person name="Martin F.M."/>
            <person name="Grigoriev I.V."/>
            <person name="Hibbett D.S."/>
        </authorList>
    </citation>
    <scope>NUCLEOTIDE SEQUENCE [LARGE SCALE GENOMIC DNA]</scope>
    <source>
        <strain evidence="2 3">HHB12029</strain>
    </source>
</reference>
<protein>
    <submittedName>
        <fullName evidence="2">Uncharacterized protein</fullName>
    </submittedName>
</protein>
<sequence length="214" mass="23149">MHVCLGGSLAGAAYARLRKLPVREFSYSAGVNSTLVALAFFGAREYIISPALVAAVPLSQYRRRRDELEFGPMSTPLTWGQMRTHNLLDSTLAGAGAAALASVLRNGRTAALGPASLVGALLCTFFQYTANEIGITRVKLVSSVNQHAAAVADEPHVPMLDQLKDALGQFTPVQRDREGNEGELEQLKRQKEESDRKLAEVRAKLQSVDEGNKT</sequence>
<dbReference type="PANTHER" id="PTHR41390">
    <property type="entry name" value="CHROMOSOME 7, WHOLE GENOME SHOTGUN SEQUENCE"/>
    <property type="match status" value="1"/>
</dbReference>
<dbReference type="Proteomes" id="UP000077266">
    <property type="component" value="Unassembled WGS sequence"/>
</dbReference>
<proteinExistence type="predicted"/>
<dbReference type="PANTHER" id="PTHR41390:SF1">
    <property type="entry name" value="NADH-UBIQUINONE OXIDOREDUCTASE 213 KDA SUBUNIT"/>
    <property type="match status" value="1"/>
</dbReference>
<gene>
    <name evidence="2" type="ORF">EXIGLDRAFT_769254</name>
</gene>
<dbReference type="InParanoid" id="A0A165HM23"/>
<dbReference type="STRING" id="1314781.A0A165HM23"/>
<organism evidence="2 3">
    <name type="scientific">Exidia glandulosa HHB12029</name>
    <dbReference type="NCBI Taxonomy" id="1314781"/>
    <lineage>
        <taxon>Eukaryota</taxon>
        <taxon>Fungi</taxon>
        <taxon>Dikarya</taxon>
        <taxon>Basidiomycota</taxon>
        <taxon>Agaricomycotina</taxon>
        <taxon>Agaricomycetes</taxon>
        <taxon>Auriculariales</taxon>
        <taxon>Exidiaceae</taxon>
        <taxon>Exidia</taxon>
    </lineage>
</organism>
<evidence type="ECO:0000256" key="1">
    <source>
        <dbReference type="SAM" id="MobiDB-lite"/>
    </source>
</evidence>